<keyword evidence="8" id="KW-0862">Zinc</keyword>
<accession>A0A6M8HP66</accession>
<dbReference type="PANTHER" id="PTHR12863">
    <property type="entry name" value="FATTY ACID HYDROXYLASE"/>
    <property type="match status" value="1"/>
</dbReference>
<evidence type="ECO:0000256" key="1">
    <source>
        <dbReference type="ARBA" id="ARBA00001947"/>
    </source>
</evidence>
<evidence type="ECO:0000256" key="7">
    <source>
        <dbReference type="ARBA" id="ARBA00022832"/>
    </source>
</evidence>
<reference evidence="16 17" key="1">
    <citation type="journal article" date="2014" name="World J. Microbiol. Biotechnol.">
        <title>Biodiversity and physiological characteristics of Antarctic and Arctic lichens-associated bacteria.</title>
        <authorList>
            <person name="Lee Y.M."/>
            <person name="Kim E.H."/>
            <person name="Lee H.K."/>
            <person name="Hong S.G."/>
        </authorList>
    </citation>
    <scope>NUCLEOTIDE SEQUENCE [LARGE SCALE GENOMIC DNA]</scope>
    <source>
        <strain evidence="16 17">PAMC 26569</strain>
    </source>
</reference>
<organism evidence="16 17">
    <name type="scientific">Lichenicola cladoniae</name>
    <dbReference type="NCBI Taxonomy" id="1484109"/>
    <lineage>
        <taxon>Bacteria</taxon>
        <taxon>Pseudomonadati</taxon>
        <taxon>Pseudomonadota</taxon>
        <taxon>Alphaproteobacteria</taxon>
        <taxon>Acetobacterales</taxon>
        <taxon>Acetobacteraceae</taxon>
        <taxon>Lichenicola</taxon>
    </lineage>
</organism>
<dbReference type="GO" id="GO:0006633">
    <property type="term" value="P:fatty acid biosynthetic process"/>
    <property type="evidence" value="ECO:0007669"/>
    <property type="project" value="UniProtKB-KW"/>
</dbReference>
<dbReference type="KEGG" id="lck:HN018_08965"/>
<keyword evidence="9 14" id="KW-1133">Transmembrane helix</keyword>
<keyword evidence="4 14" id="KW-0812">Transmembrane</keyword>
<evidence type="ECO:0000256" key="9">
    <source>
        <dbReference type="ARBA" id="ARBA00022989"/>
    </source>
</evidence>
<keyword evidence="5" id="KW-0479">Metal-binding</keyword>
<keyword evidence="11" id="KW-0443">Lipid metabolism</keyword>
<keyword evidence="10" id="KW-0560">Oxidoreductase</keyword>
<evidence type="ECO:0000256" key="3">
    <source>
        <dbReference type="ARBA" id="ARBA00022516"/>
    </source>
</evidence>
<feature type="domain" description="Fatty acid hydroxylase" evidence="15">
    <location>
        <begin position="60"/>
        <end position="197"/>
    </location>
</feature>
<comment type="cofactor">
    <cofactor evidence="1">
        <name>Zn(2+)</name>
        <dbReference type="ChEBI" id="CHEBI:29105"/>
    </cofactor>
</comment>
<evidence type="ECO:0000256" key="12">
    <source>
        <dbReference type="ARBA" id="ARBA00023136"/>
    </source>
</evidence>
<dbReference type="AlphaFoldDB" id="A0A6M8HP66"/>
<proteinExistence type="predicted"/>
<evidence type="ECO:0000313" key="17">
    <source>
        <dbReference type="Proteomes" id="UP000500767"/>
    </source>
</evidence>
<dbReference type="Pfam" id="PF04116">
    <property type="entry name" value="FA_hydroxylase"/>
    <property type="match status" value="1"/>
</dbReference>
<gene>
    <name evidence="16" type="ORF">HN018_08965</name>
</gene>
<name>A0A6M8HP66_9PROT</name>
<feature type="transmembrane region" description="Helical" evidence="14">
    <location>
        <begin position="55"/>
        <end position="73"/>
    </location>
</feature>
<feature type="transmembrane region" description="Helical" evidence="14">
    <location>
        <begin position="120"/>
        <end position="148"/>
    </location>
</feature>
<evidence type="ECO:0000256" key="2">
    <source>
        <dbReference type="ARBA" id="ARBA00004477"/>
    </source>
</evidence>
<evidence type="ECO:0000256" key="4">
    <source>
        <dbReference type="ARBA" id="ARBA00022692"/>
    </source>
</evidence>
<evidence type="ECO:0000256" key="11">
    <source>
        <dbReference type="ARBA" id="ARBA00023098"/>
    </source>
</evidence>
<dbReference type="GO" id="GO:0080132">
    <property type="term" value="F:fatty acid 2-hydroxylase activity"/>
    <property type="evidence" value="ECO:0007669"/>
    <property type="project" value="InterPro"/>
</dbReference>
<evidence type="ECO:0000256" key="10">
    <source>
        <dbReference type="ARBA" id="ARBA00023002"/>
    </source>
</evidence>
<evidence type="ECO:0000256" key="13">
    <source>
        <dbReference type="ARBA" id="ARBA00023160"/>
    </source>
</evidence>
<protein>
    <submittedName>
        <fullName evidence="16">Fatty acid hydroxylase</fullName>
    </submittedName>
</protein>
<evidence type="ECO:0000256" key="6">
    <source>
        <dbReference type="ARBA" id="ARBA00022824"/>
    </source>
</evidence>
<dbReference type="Proteomes" id="UP000500767">
    <property type="component" value="Chromosome"/>
</dbReference>
<comment type="subcellular location">
    <subcellularLocation>
        <location evidence="2">Endoplasmic reticulum membrane</location>
        <topology evidence="2">Multi-pass membrane protein</topology>
    </subcellularLocation>
</comment>
<keyword evidence="13" id="KW-0275">Fatty acid biosynthesis</keyword>
<keyword evidence="6" id="KW-0256">Endoplasmic reticulum</keyword>
<evidence type="ECO:0000313" key="16">
    <source>
        <dbReference type="EMBL" id="QKE90158.1"/>
    </source>
</evidence>
<dbReference type="PANTHER" id="PTHR12863:SF1">
    <property type="entry name" value="FATTY ACID 2-HYDROXYLASE"/>
    <property type="match status" value="1"/>
</dbReference>
<evidence type="ECO:0000259" key="15">
    <source>
        <dbReference type="Pfam" id="PF04116"/>
    </source>
</evidence>
<evidence type="ECO:0000256" key="8">
    <source>
        <dbReference type="ARBA" id="ARBA00022833"/>
    </source>
</evidence>
<sequence length="208" mass="23911">MLFSIPPHPARVRLFQNQFMELTTLTPFPVFFSVWILILTWVTTVASAHMGWQRLGIATLFGVILWTLAEYMMHRFLFHLKMKSAYGRRLIFLLHENHHADPADPLRGIMPLTVSLPLGAAFWGLAVLALGPLGHAVFLGFGAGYVMYDTVHWACHQLPMRGAVARRLKLHHLRHHYAEQDANYATTGIFWDRVFGTGMRRRHDRRAD</sequence>
<keyword evidence="7" id="KW-0276">Fatty acid metabolism</keyword>
<keyword evidence="17" id="KW-1185">Reference proteome</keyword>
<keyword evidence="12 14" id="KW-0472">Membrane</keyword>
<feature type="transmembrane region" description="Helical" evidence="14">
    <location>
        <begin position="28"/>
        <end position="48"/>
    </location>
</feature>
<dbReference type="InterPro" id="IPR006694">
    <property type="entry name" value="Fatty_acid_hydroxylase"/>
</dbReference>
<dbReference type="GO" id="GO:0005506">
    <property type="term" value="F:iron ion binding"/>
    <property type="evidence" value="ECO:0007669"/>
    <property type="project" value="InterPro"/>
</dbReference>
<dbReference type="InterPro" id="IPR014430">
    <property type="entry name" value="Scs7"/>
</dbReference>
<evidence type="ECO:0000256" key="14">
    <source>
        <dbReference type="SAM" id="Phobius"/>
    </source>
</evidence>
<dbReference type="GO" id="GO:0016020">
    <property type="term" value="C:membrane"/>
    <property type="evidence" value="ECO:0007669"/>
    <property type="project" value="InterPro"/>
</dbReference>
<evidence type="ECO:0000256" key="5">
    <source>
        <dbReference type="ARBA" id="ARBA00022723"/>
    </source>
</evidence>
<keyword evidence="3" id="KW-0444">Lipid biosynthesis</keyword>
<dbReference type="EMBL" id="CP053708">
    <property type="protein sequence ID" value="QKE90158.1"/>
    <property type="molecule type" value="Genomic_DNA"/>
</dbReference>